<gene>
    <name evidence="1" type="ORF">PS938_00055</name>
</gene>
<dbReference type="EMBL" id="CABVJE010000001">
    <property type="protein sequence ID" value="VVP74209.1"/>
    <property type="molecule type" value="Genomic_DNA"/>
</dbReference>
<dbReference type="AlphaFoldDB" id="A0A5E7RJ25"/>
<evidence type="ECO:0000313" key="1">
    <source>
        <dbReference type="EMBL" id="VVP74209.1"/>
    </source>
</evidence>
<accession>A0A5E7RJ25</accession>
<evidence type="ECO:0000313" key="2">
    <source>
        <dbReference type="Proteomes" id="UP000327191"/>
    </source>
</evidence>
<organism evidence="1 2">
    <name type="scientific">Pseudomonas fluorescens</name>
    <dbReference type="NCBI Taxonomy" id="294"/>
    <lineage>
        <taxon>Bacteria</taxon>
        <taxon>Pseudomonadati</taxon>
        <taxon>Pseudomonadota</taxon>
        <taxon>Gammaproteobacteria</taxon>
        <taxon>Pseudomonadales</taxon>
        <taxon>Pseudomonadaceae</taxon>
        <taxon>Pseudomonas</taxon>
    </lineage>
</organism>
<proteinExistence type="predicted"/>
<name>A0A5E7RJ25_PSEFL</name>
<reference evidence="1 2" key="1">
    <citation type="submission" date="2019-09" db="EMBL/GenBank/DDBJ databases">
        <authorList>
            <person name="Chandra G."/>
            <person name="Truman W A."/>
        </authorList>
    </citation>
    <scope>NUCLEOTIDE SEQUENCE [LARGE SCALE GENOMIC DNA]</scope>
    <source>
        <strain evidence="1">PS938</strain>
    </source>
</reference>
<sequence length="43" mass="4908">MLKLNSMSYAFDYATPKDLKHGVVRTNPYNALRVTYIQCAPCL</sequence>
<protein>
    <submittedName>
        <fullName evidence="1">Uncharacterized protein</fullName>
    </submittedName>
</protein>
<dbReference type="Proteomes" id="UP000327191">
    <property type="component" value="Unassembled WGS sequence"/>
</dbReference>